<accession>A0A1I2Q647</accession>
<dbReference type="InterPro" id="IPR051783">
    <property type="entry name" value="NAD(P)-dependent_oxidoreduct"/>
</dbReference>
<protein>
    <submittedName>
        <fullName evidence="2">Nucleoside-diphosphate-sugar epimerase</fullName>
    </submittedName>
</protein>
<dbReference type="Proteomes" id="UP000199642">
    <property type="component" value="Unassembled WGS sequence"/>
</dbReference>
<evidence type="ECO:0000313" key="3">
    <source>
        <dbReference type="Proteomes" id="UP000199642"/>
    </source>
</evidence>
<dbReference type="AlphaFoldDB" id="A0A1I2Q647"/>
<evidence type="ECO:0000313" key="2">
    <source>
        <dbReference type="EMBL" id="SFG21091.1"/>
    </source>
</evidence>
<evidence type="ECO:0000259" key="1">
    <source>
        <dbReference type="Pfam" id="PF01370"/>
    </source>
</evidence>
<proteinExistence type="predicted"/>
<dbReference type="STRING" id="435880.SAMN04487988_10237"/>
<dbReference type="RefSeq" id="WP_092788778.1">
    <property type="nucleotide sequence ID" value="NZ_FOPC01000002.1"/>
</dbReference>
<keyword evidence="3" id="KW-1185">Reference proteome</keyword>
<dbReference type="SUPFAM" id="SSF51735">
    <property type="entry name" value="NAD(P)-binding Rossmann-fold domains"/>
    <property type="match status" value="1"/>
</dbReference>
<dbReference type="Pfam" id="PF01370">
    <property type="entry name" value="Epimerase"/>
    <property type="match status" value="1"/>
</dbReference>
<dbReference type="InterPro" id="IPR001509">
    <property type="entry name" value="Epimerase_deHydtase"/>
</dbReference>
<dbReference type="InterPro" id="IPR036291">
    <property type="entry name" value="NAD(P)-bd_dom_sf"/>
</dbReference>
<dbReference type="PANTHER" id="PTHR48079">
    <property type="entry name" value="PROTEIN YEEZ"/>
    <property type="match status" value="1"/>
</dbReference>
<organism evidence="2 3">
    <name type="scientific">Algoriphagus hitonicola</name>
    <dbReference type="NCBI Taxonomy" id="435880"/>
    <lineage>
        <taxon>Bacteria</taxon>
        <taxon>Pseudomonadati</taxon>
        <taxon>Bacteroidota</taxon>
        <taxon>Cytophagia</taxon>
        <taxon>Cytophagales</taxon>
        <taxon>Cyclobacteriaceae</taxon>
        <taxon>Algoriphagus</taxon>
    </lineage>
</organism>
<reference evidence="3" key="1">
    <citation type="submission" date="2016-10" db="EMBL/GenBank/DDBJ databases">
        <authorList>
            <person name="Varghese N."/>
            <person name="Submissions S."/>
        </authorList>
    </citation>
    <scope>NUCLEOTIDE SEQUENCE [LARGE SCALE GENOMIC DNA]</scope>
    <source>
        <strain evidence="3">DSM 19315</strain>
    </source>
</reference>
<name>A0A1I2Q647_9BACT</name>
<dbReference type="OrthoDB" id="9811743at2"/>
<sequence>MKSLKNTPVLVTGATGFVGSRLSELLATREEAQVTGIGRNLDRVSYLKNMGVVLQAADILDEEALKKWVKGKDIVIHTAAALVADLAMAQKVNVDATETLIRLAAEAGVSRFVHVSTVGACDMTNLTLVEESAPLALNHSSVYPKTKAEAEKRAIETAAAYGMELSIVRPTMIYGPGHGVWSEGMFSAILKGNPVLFGDGSGNFHPVYIDDVVEGLILCAIHPKAAGETFNLSNGLTTWQEFMSNYSNLSGKKLKSIPLLVARLLAFANKIPGIKTPIDQGFIEMATSKKDFPNNKAAKLIGWRPQVSYEEGMKKTLEWLKKELL</sequence>
<dbReference type="Gene3D" id="3.40.50.720">
    <property type="entry name" value="NAD(P)-binding Rossmann-like Domain"/>
    <property type="match status" value="1"/>
</dbReference>
<dbReference type="GO" id="GO:0005737">
    <property type="term" value="C:cytoplasm"/>
    <property type="evidence" value="ECO:0007669"/>
    <property type="project" value="TreeGrafter"/>
</dbReference>
<gene>
    <name evidence="2" type="ORF">SAMN04487988_10237</name>
</gene>
<feature type="domain" description="NAD-dependent epimerase/dehydratase" evidence="1">
    <location>
        <begin position="9"/>
        <end position="232"/>
    </location>
</feature>
<dbReference type="EMBL" id="FOPC01000002">
    <property type="protein sequence ID" value="SFG21091.1"/>
    <property type="molecule type" value="Genomic_DNA"/>
</dbReference>
<dbReference type="PANTHER" id="PTHR48079:SF6">
    <property type="entry name" value="NAD(P)-BINDING DOMAIN-CONTAINING PROTEIN-RELATED"/>
    <property type="match status" value="1"/>
</dbReference>
<dbReference type="GO" id="GO:0004029">
    <property type="term" value="F:aldehyde dehydrogenase (NAD+) activity"/>
    <property type="evidence" value="ECO:0007669"/>
    <property type="project" value="TreeGrafter"/>
</dbReference>